<dbReference type="OrthoDB" id="597977at2"/>
<gene>
    <name evidence="2" type="ORF">BX611_1682</name>
</gene>
<evidence type="ECO:0000259" key="1">
    <source>
        <dbReference type="Pfam" id="PF12728"/>
    </source>
</evidence>
<proteinExistence type="predicted"/>
<name>A0A3D9RQD7_9FLAO</name>
<dbReference type="Pfam" id="PF12728">
    <property type="entry name" value="HTH_17"/>
    <property type="match status" value="1"/>
</dbReference>
<dbReference type="NCBIfam" id="TIGR01764">
    <property type="entry name" value="excise"/>
    <property type="match status" value="1"/>
</dbReference>
<dbReference type="GO" id="GO:0003677">
    <property type="term" value="F:DNA binding"/>
    <property type="evidence" value="ECO:0007669"/>
    <property type="project" value="InterPro"/>
</dbReference>
<evidence type="ECO:0000313" key="2">
    <source>
        <dbReference type="EMBL" id="REE82139.1"/>
    </source>
</evidence>
<dbReference type="InterPro" id="IPR010093">
    <property type="entry name" value="SinI_DNA-bd"/>
</dbReference>
<organism evidence="2 3">
    <name type="scientific">Lutibacter oceani</name>
    <dbReference type="NCBI Taxonomy" id="1853311"/>
    <lineage>
        <taxon>Bacteria</taxon>
        <taxon>Pseudomonadati</taxon>
        <taxon>Bacteroidota</taxon>
        <taxon>Flavobacteriia</taxon>
        <taxon>Flavobacteriales</taxon>
        <taxon>Flavobacteriaceae</taxon>
        <taxon>Lutibacter</taxon>
    </lineage>
</organism>
<sequence>MLKLTIDSLPEAVQELNAKMDIITMLLQSAKPTEKKNDLLNIQEAATFLNLSKATLYNKVSKRELPVMKQGKRLYFSREELTSYIKSGKVLSDREIEDQANNYLSNYKKIA</sequence>
<dbReference type="AlphaFoldDB" id="A0A3D9RQD7"/>
<comment type="caution">
    <text evidence="2">The sequence shown here is derived from an EMBL/GenBank/DDBJ whole genome shotgun (WGS) entry which is preliminary data.</text>
</comment>
<dbReference type="RefSeq" id="WP_115880037.1">
    <property type="nucleotide sequence ID" value="NZ_QTTQ01000010.1"/>
</dbReference>
<keyword evidence="3" id="KW-1185">Reference proteome</keyword>
<dbReference type="Proteomes" id="UP000256429">
    <property type="component" value="Unassembled WGS sequence"/>
</dbReference>
<reference evidence="2 3" key="1">
    <citation type="submission" date="2018-08" db="EMBL/GenBank/DDBJ databases">
        <title>Genomic Encyclopedia of Type Strains, Phase III (KMG-III): the genomes of soil and plant-associated and newly described type strains.</title>
        <authorList>
            <person name="Whitman W."/>
        </authorList>
    </citation>
    <scope>NUCLEOTIDE SEQUENCE [LARGE SCALE GENOMIC DNA]</scope>
    <source>
        <strain evidence="2 3">325-5</strain>
    </source>
</reference>
<dbReference type="EMBL" id="QTTQ01000010">
    <property type="protein sequence ID" value="REE82139.1"/>
    <property type="molecule type" value="Genomic_DNA"/>
</dbReference>
<evidence type="ECO:0000313" key="3">
    <source>
        <dbReference type="Proteomes" id="UP000256429"/>
    </source>
</evidence>
<accession>A0A3D9RQD7</accession>
<protein>
    <submittedName>
        <fullName evidence="2">AlpA family transcriptional regulator</fullName>
    </submittedName>
</protein>
<feature type="domain" description="Helix-turn-helix" evidence="1">
    <location>
        <begin position="39"/>
        <end position="87"/>
    </location>
</feature>
<dbReference type="InterPro" id="IPR041657">
    <property type="entry name" value="HTH_17"/>
</dbReference>